<evidence type="ECO:0000313" key="3">
    <source>
        <dbReference type="Proteomes" id="UP000276379"/>
    </source>
</evidence>
<dbReference type="AlphaFoldDB" id="A0A426RZV1"/>
<dbReference type="EMBL" id="PDES01000014">
    <property type="protein sequence ID" value="RRQ82555.1"/>
    <property type="molecule type" value="Genomic_DNA"/>
</dbReference>
<protein>
    <submittedName>
        <fullName evidence="2">Cobalt transporter</fullName>
    </submittedName>
</protein>
<name>A0A426RZV1_9ACTN</name>
<dbReference type="InterPro" id="IPR012666">
    <property type="entry name" value="CbtA_put"/>
</dbReference>
<evidence type="ECO:0000313" key="2">
    <source>
        <dbReference type="EMBL" id="RRQ82555.1"/>
    </source>
</evidence>
<feature type="transmembrane region" description="Helical" evidence="1">
    <location>
        <begin position="147"/>
        <end position="167"/>
    </location>
</feature>
<dbReference type="RefSeq" id="WP_125214604.1">
    <property type="nucleotide sequence ID" value="NZ_PDES01000014.1"/>
</dbReference>
<reference evidence="2 3" key="1">
    <citation type="submission" date="2017-10" db="EMBL/GenBank/DDBJ databases">
        <title>Draft genome of actinobacteria isolated from guarana (Paullinia cupana (Mart.) Ducke.</title>
        <authorList>
            <person name="Siqueira K.A."/>
            <person name="Liotti R.G."/>
            <person name="Mendes T.A."/>
            <person name="Soares M.A."/>
        </authorList>
    </citation>
    <scope>NUCLEOTIDE SEQUENCE [LARGE SCALE GENOMIC DNA]</scope>
    <source>
        <strain evidence="2 3">199</strain>
    </source>
</reference>
<gene>
    <name evidence="2" type="ORF">CQW44_29700</name>
</gene>
<keyword evidence="1" id="KW-0472">Membrane</keyword>
<proteinExistence type="predicted"/>
<keyword evidence="1" id="KW-1133">Transmembrane helix</keyword>
<organism evidence="2 3">
    <name type="scientific">Streptomyces griseofuscus</name>
    <dbReference type="NCBI Taxonomy" id="146922"/>
    <lineage>
        <taxon>Bacteria</taxon>
        <taxon>Bacillati</taxon>
        <taxon>Actinomycetota</taxon>
        <taxon>Actinomycetes</taxon>
        <taxon>Kitasatosporales</taxon>
        <taxon>Streptomycetaceae</taxon>
        <taxon>Streptomyces</taxon>
    </lineage>
</organism>
<dbReference type="Proteomes" id="UP000276379">
    <property type="component" value="Unassembled WGS sequence"/>
</dbReference>
<keyword evidence="1" id="KW-0812">Transmembrane</keyword>
<feature type="transmembrane region" description="Helical" evidence="1">
    <location>
        <begin position="179"/>
        <end position="201"/>
    </location>
</feature>
<sequence>MEKRLILRGVIAGAVAGLLAFVFARIFAEPQIAKAIDYESGRDAAQAVLDKAAGITAEAEGPDIFSRTIQANVGIGVGMVLFGVAMGALFAVAYAICLGRVGKLRPRNLAMLVALGGFVGMYLVPFIKYPANPPAIGHPETIKDRGNLYLAMVVCSVVFLVAAVWLGKRLQPRFGNWNATLLAVGAYVVAIGIVMALLPALGELSANVKEYGHHATETPLPLTNSKGTIVYPGFPADVLASFRFYSVAAQALLWATLGLVFAPLAERLLDPAARAAAKPAPRQPEEVGAA</sequence>
<feature type="transmembrane region" description="Helical" evidence="1">
    <location>
        <begin position="244"/>
        <end position="265"/>
    </location>
</feature>
<dbReference type="Pfam" id="PF09490">
    <property type="entry name" value="CbtA"/>
    <property type="match status" value="1"/>
</dbReference>
<comment type="caution">
    <text evidence="2">The sequence shown here is derived from an EMBL/GenBank/DDBJ whole genome shotgun (WGS) entry which is preliminary data.</text>
</comment>
<evidence type="ECO:0000256" key="1">
    <source>
        <dbReference type="SAM" id="Phobius"/>
    </source>
</evidence>
<feature type="transmembrane region" description="Helical" evidence="1">
    <location>
        <begin position="109"/>
        <end position="127"/>
    </location>
</feature>
<keyword evidence="3" id="KW-1185">Reference proteome</keyword>
<feature type="transmembrane region" description="Helical" evidence="1">
    <location>
        <begin position="75"/>
        <end position="97"/>
    </location>
</feature>
<accession>A0A426RZV1</accession>